<organism evidence="9 10">
    <name type="scientific">Vreelandella neptunia</name>
    <dbReference type="NCBI Taxonomy" id="115551"/>
    <lineage>
        <taxon>Bacteria</taxon>
        <taxon>Pseudomonadati</taxon>
        <taxon>Pseudomonadota</taxon>
        <taxon>Gammaproteobacteria</taxon>
        <taxon>Oceanospirillales</taxon>
        <taxon>Halomonadaceae</taxon>
        <taxon>Vreelandella</taxon>
    </lineage>
</organism>
<dbReference type="RefSeq" id="WP_276322557.1">
    <property type="nucleotide sequence ID" value="NZ_JAKVTW010000080.1"/>
</dbReference>
<dbReference type="InterPro" id="IPR051790">
    <property type="entry name" value="Cytochrome_c-biogenesis_DsbD"/>
</dbReference>
<evidence type="ECO:0000256" key="7">
    <source>
        <dbReference type="SAM" id="Phobius"/>
    </source>
</evidence>
<feature type="domain" description="Cytochrome C biogenesis protein transmembrane" evidence="8">
    <location>
        <begin position="19"/>
        <end position="94"/>
    </location>
</feature>
<keyword evidence="10" id="KW-1185">Reference proteome</keyword>
<evidence type="ECO:0000256" key="4">
    <source>
        <dbReference type="ARBA" id="ARBA00022748"/>
    </source>
</evidence>
<comment type="caution">
    <text evidence="9">The sequence shown here is derived from an EMBL/GenBank/DDBJ whole genome shotgun (WGS) entry which is preliminary data.</text>
</comment>
<dbReference type="InterPro" id="IPR003834">
    <property type="entry name" value="Cyt_c_assmbl_TM_dom"/>
</dbReference>
<keyword evidence="4" id="KW-0201">Cytochrome c-type biogenesis</keyword>
<evidence type="ECO:0000256" key="3">
    <source>
        <dbReference type="ARBA" id="ARBA00022692"/>
    </source>
</evidence>
<reference evidence="9 10" key="1">
    <citation type="submission" date="2022-03" db="EMBL/GenBank/DDBJ databases">
        <title>Genomic signatures underlying metal tolerance in selected Arctic bacterial isolates.</title>
        <authorList>
            <person name="Thomas F.A."/>
            <person name="Venkatachalam S."/>
            <person name="Krishnan K.P."/>
        </authorList>
    </citation>
    <scope>NUCLEOTIDE SEQUENCE [LARGE SCALE GENOMIC DNA]</scope>
    <source>
        <strain evidence="9 10">HM116</strain>
    </source>
</reference>
<comment type="similarity">
    <text evidence="2">Belongs to the DsbD family.</text>
</comment>
<evidence type="ECO:0000256" key="5">
    <source>
        <dbReference type="ARBA" id="ARBA00022989"/>
    </source>
</evidence>
<proteinExistence type="inferred from homology"/>
<accession>A0ABS9SDH9</accession>
<dbReference type="PANTHER" id="PTHR31272">
    <property type="entry name" value="CYTOCHROME C-TYPE BIOGENESIS PROTEIN HI_1454-RELATED"/>
    <property type="match status" value="1"/>
</dbReference>
<keyword evidence="3 7" id="KW-0812">Transmembrane</keyword>
<evidence type="ECO:0000256" key="6">
    <source>
        <dbReference type="ARBA" id="ARBA00023136"/>
    </source>
</evidence>
<evidence type="ECO:0000256" key="2">
    <source>
        <dbReference type="ARBA" id="ARBA00006143"/>
    </source>
</evidence>
<evidence type="ECO:0000313" key="9">
    <source>
        <dbReference type="EMBL" id="MCH4814163.1"/>
    </source>
</evidence>
<dbReference type="PANTHER" id="PTHR31272:SF4">
    <property type="entry name" value="CYTOCHROME C-TYPE BIOGENESIS PROTEIN HI_1454-RELATED"/>
    <property type="match status" value="1"/>
</dbReference>
<gene>
    <name evidence="9" type="ORF">MLE19_22945</name>
</gene>
<comment type="subcellular location">
    <subcellularLocation>
        <location evidence="1">Membrane</location>
        <topology evidence="1">Multi-pass membrane protein</topology>
    </subcellularLocation>
</comment>
<evidence type="ECO:0000259" key="8">
    <source>
        <dbReference type="Pfam" id="PF02683"/>
    </source>
</evidence>
<evidence type="ECO:0000313" key="10">
    <source>
        <dbReference type="Proteomes" id="UP001320609"/>
    </source>
</evidence>
<dbReference type="Pfam" id="PF02683">
    <property type="entry name" value="DsbD_TM"/>
    <property type="match status" value="1"/>
</dbReference>
<dbReference type="Proteomes" id="UP001320609">
    <property type="component" value="Unassembled WGS sequence"/>
</dbReference>
<evidence type="ECO:0000256" key="1">
    <source>
        <dbReference type="ARBA" id="ARBA00004141"/>
    </source>
</evidence>
<feature type="non-terminal residue" evidence="9">
    <location>
        <position position="99"/>
    </location>
</feature>
<sequence>LHNLSCDNTLESLSSIGLVGAFIGGLVSFFSPCTLPLLPAYLSVVTGGSAGKADRRLEALTLSAFFVFGFSIVFILLGLGASSIGQLMRGYRQEFNWVA</sequence>
<name>A0ABS9SDH9_9GAMM</name>
<feature type="transmembrane region" description="Helical" evidence="7">
    <location>
        <begin position="12"/>
        <end position="38"/>
    </location>
</feature>
<protein>
    <submittedName>
        <fullName evidence="9">Cytochrome c biogenesis protein CcdA</fullName>
    </submittedName>
</protein>
<keyword evidence="6 7" id="KW-0472">Membrane</keyword>
<feature type="transmembrane region" description="Helical" evidence="7">
    <location>
        <begin position="59"/>
        <end position="81"/>
    </location>
</feature>
<dbReference type="EMBL" id="JAKVTW010000080">
    <property type="protein sequence ID" value="MCH4814163.1"/>
    <property type="molecule type" value="Genomic_DNA"/>
</dbReference>
<feature type="non-terminal residue" evidence="9">
    <location>
        <position position="1"/>
    </location>
</feature>
<keyword evidence="5 7" id="KW-1133">Transmembrane helix</keyword>